<dbReference type="Gene3D" id="3.40.50.1460">
    <property type="match status" value="1"/>
</dbReference>
<evidence type="ECO:0000313" key="5">
    <source>
        <dbReference type="Proteomes" id="UP000660381"/>
    </source>
</evidence>
<feature type="region of interest" description="Disordered" evidence="2">
    <location>
        <begin position="338"/>
        <end position="375"/>
    </location>
</feature>
<organism evidence="4 5">
    <name type="scientific">Anabaena catenula FACHB-362</name>
    <dbReference type="NCBI Taxonomy" id="2692877"/>
    <lineage>
        <taxon>Bacteria</taxon>
        <taxon>Bacillati</taxon>
        <taxon>Cyanobacteriota</taxon>
        <taxon>Cyanophyceae</taxon>
        <taxon>Nostocales</taxon>
        <taxon>Nostocaceae</taxon>
        <taxon>Anabaena</taxon>
    </lineage>
</organism>
<dbReference type="InterPro" id="IPR011600">
    <property type="entry name" value="Pept_C14_caspase"/>
</dbReference>
<sequence>MSREINIDDRGYGLFSYTVAHELQQASEEAKQVDVFSKVRDIVEANGETYSRRERQRPFFVDNPLTKKLFSTRLDYCPDIFDLSWYKNYSALNSDNLNTRYKDAIKNLDVPFSILHYNVGRAFLEKCAFQTAITALEISLSQSKYSDPAILLELGTAQFKQRLYTDSSKTFQHYITTADSTANFTQFQELISQIEALKDPYFSTGYALLVGIKDYLNPDIKAVDGAINDVLLLKDILISKYGFQLGNIKVILNRDATCQAILNEFKELTEKSYEVPALFYFAGHGSWNSDNLTILGVDSREGDVFDIELKELSEIVSNRPTNLVTIVDASWSKSTTVRRYSPRSVPPDKRSLPSKREGGRADQESLSNISKSNERRSQLLSNTSLKIGCLSIYTNSIRNEIDEGALGVEKNYGDDFQKLIYGVLTYNLTKSLSEDKTGTLTYNQLIKSISTETQPFVVGTDLDTRLFDNSVRCNLVNELLRKIKQEPIEQTISFLKRLIQQRNGVDPESHFNLGIAYYTLGNYDKSIASVEAALKQVSEQNSEPKGKTQPYPEAHYWLGRVLYESKRDPAYAVKELRLATQQDPNNVTAHYYLGQALRAMVEKEILTEAERAFETYLEGGSPLGQEEEVEEFLRSRKSISPQ</sequence>
<evidence type="ECO:0000256" key="1">
    <source>
        <dbReference type="PROSITE-ProRule" id="PRU00339"/>
    </source>
</evidence>
<dbReference type="SUPFAM" id="SSF48452">
    <property type="entry name" value="TPR-like"/>
    <property type="match status" value="1"/>
</dbReference>
<dbReference type="InterPro" id="IPR050452">
    <property type="entry name" value="Metacaspase"/>
</dbReference>
<dbReference type="Gene3D" id="1.25.40.10">
    <property type="entry name" value="Tetratricopeptide repeat domain"/>
    <property type="match status" value="1"/>
</dbReference>
<dbReference type="Pfam" id="PF13432">
    <property type="entry name" value="TPR_16"/>
    <property type="match status" value="1"/>
</dbReference>
<dbReference type="PROSITE" id="PS50005">
    <property type="entry name" value="TPR"/>
    <property type="match status" value="1"/>
</dbReference>
<reference evidence="4 5" key="1">
    <citation type="journal article" date="2020" name="ISME J.">
        <title>Comparative genomics reveals insights into cyanobacterial evolution and habitat adaptation.</title>
        <authorList>
            <person name="Chen M.Y."/>
            <person name="Teng W.K."/>
            <person name="Zhao L."/>
            <person name="Hu C.X."/>
            <person name="Zhou Y.K."/>
            <person name="Han B.P."/>
            <person name="Song L.R."/>
            <person name="Shu W.S."/>
        </authorList>
    </citation>
    <scope>NUCLEOTIDE SEQUENCE [LARGE SCALE GENOMIC DNA]</scope>
    <source>
        <strain evidence="4 5">FACHB-362</strain>
    </source>
</reference>
<dbReference type="Pfam" id="PF00656">
    <property type="entry name" value="Peptidase_C14"/>
    <property type="match status" value="1"/>
</dbReference>
<evidence type="ECO:0000313" key="4">
    <source>
        <dbReference type="EMBL" id="MBD2695215.1"/>
    </source>
</evidence>
<feature type="domain" description="Peptidase C14 caspase" evidence="3">
    <location>
        <begin position="205"/>
        <end position="371"/>
    </location>
</feature>
<comment type="caution">
    <text evidence="4">The sequence shown here is derived from an EMBL/GenBank/DDBJ whole genome shotgun (WGS) entry which is preliminary data.</text>
</comment>
<dbReference type="PANTHER" id="PTHR48104:SF30">
    <property type="entry name" value="METACASPASE-1"/>
    <property type="match status" value="1"/>
</dbReference>
<feature type="repeat" description="TPR" evidence="1">
    <location>
        <begin position="507"/>
        <end position="540"/>
    </location>
</feature>
<dbReference type="InterPro" id="IPR011990">
    <property type="entry name" value="TPR-like_helical_dom_sf"/>
</dbReference>
<dbReference type="EMBL" id="JACJTQ010000094">
    <property type="protein sequence ID" value="MBD2695215.1"/>
    <property type="molecule type" value="Genomic_DNA"/>
</dbReference>
<feature type="compositionally biased region" description="Basic and acidic residues" evidence="2">
    <location>
        <begin position="346"/>
        <end position="363"/>
    </location>
</feature>
<accession>A0ABR8JAF4</accession>
<proteinExistence type="predicted"/>
<dbReference type="InterPro" id="IPR029030">
    <property type="entry name" value="Caspase-like_dom_sf"/>
</dbReference>
<name>A0ABR8JAF4_9NOST</name>
<dbReference type="SMART" id="SM00028">
    <property type="entry name" value="TPR"/>
    <property type="match status" value="4"/>
</dbReference>
<dbReference type="SUPFAM" id="SSF52129">
    <property type="entry name" value="Caspase-like"/>
    <property type="match status" value="1"/>
</dbReference>
<protein>
    <submittedName>
        <fullName evidence="4">Caspase family protein</fullName>
    </submittedName>
</protein>
<dbReference type="PANTHER" id="PTHR48104">
    <property type="entry name" value="METACASPASE-4"/>
    <property type="match status" value="1"/>
</dbReference>
<dbReference type="InterPro" id="IPR019734">
    <property type="entry name" value="TPR_rpt"/>
</dbReference>
<keyword evidence="1" id="KW-0802">TPR repeat</keyword>
<feature type="region of interest" description="Disordered" evidence="2">
    <location>
        <begin position="622"/>
        <end position="642"/>
    </location>
</feature>
<keyword evidence="5" id="KW-1185">Reference proteome</keyword>
<gene>
    <name evidence="4" type="ORF">H6G68_26465</name>
</gene>
<evidence type="ECO:0000259" key="3">
    <source>
        <dbReference type="Pfam" id="PF00656"/>
    </source>
</evidence>
<evidence type="ECO:0000256" key="2">
    <source>
        <dbReference type="SAM" id="MobiDB-lite"/>
    </source>
</evidence>
<dbReference type="Proteomes" id="UP000660381">
    <property type="component" value="Unassembled WGS sequence"/>
</dbReference>